<dbReference type="SUPFAM" id="SSF47005">
    <property type="entry name" value="Peripheral subunit-binding domain of 2-oxo acid dehydrogenase complex"/>
    <property type="match status" value="1"/>
</dbReference>
<evidence type="ECO:0000313" key="8">
    <source>
        <dbReference type="EMBL" id="TMJ07403.1"/>
    </source>
</evidence>
<dbReference type="Gene3D" id="4.10.320.10">
    <property type="entry name" value="E3-binding domain"/>
    <property type="match status" value="1"/>
</dbReference>
<evidence type="ECO:0000256" key="1">
    <source>
        <dbReference type="ARBA" id="ARBA00001938"/>
    </source>
</evidence>
<dbReference type="InterPro" id="IPR004167">
    <property type="entry name" value="PSBD"/>
</dbReference>
<dbReference type="InterPro" id="IPR011053">
    <property type="entry name" value="Single_hybrid_motif"/>
</dbReference>
<evidence type="ECO:0000256" key="2">
    <source>
        <dbReference type="ARBA" id="ARBA00007317"/>
    </source>
</evidence>
<evidence type="ECO:0000256" key="3">
    <source>
        <dbReference type="ARBA" id="ARBA00022823"/>
    </source>
</evidence>
<gene>
    <name evidence="9" type="ORF">E6G98_04980</name>
    <name evidence="8" type="ORF">E6G99_06810</name>
</gene>
<evidence type="ECO:0000259" key="6">
    <source>
        <dbReference type="PROSITE" id="PS50968"/>
    </source>
</evidence>
<feature type="compositionally biased region" description="Pro residues" evidence="5">
    <location>
        <begin position="180"/>
        <end position="190"/>
    </location>
</feature>
<dbReference type="EMBL" id="VBAI01000069">
    <property type="protein sequence ID" value="TMJ11398.1"/>
    <property type="molecule type" value="Genomic_DNA"/>
</dbReference>
<feature type="domain" description="Lipoyl-binding" evidence="6">
    <location>
        <begin position="1"/>
        <end position="71"/>
    </location>
</feature>
<keyword evidence="4" id="KW-0012">Acyltransferase</keyword>
<feature type="region of interest" description="Disordered" evidence="5">
    <location>
        <begin position="1"/>
        <end position="28"/>
    </location>
</feature>
<dbReference type="Pfam" id="PF00198">
    <property type="entry name" value="2-oxoacid_dh"/>
    <property type="match status" value="1"/>
</dbReference>
<dbReference type="CDD" id="cd06849">
    <property type="entry name" value="lipoyl_domain"/>
    <property type="match status" value="1"/>
</dbReference>
<sequence length="431" mass="45157">MPKMGDAMTEGKVLKWKKRPGEPVAKGEPIAEIETDKVNVDIEAEEAGVLLQILVDEGKSAPIGASIAEIGAPGQKVQPRVAAPTAPPGPAPAAAPPSASRPATSATPAPSEAADRLKVSPLARKLAAEHAIDLTAIRGSGPEGRITKEDIEALVAAGARPKPAPSPSTALRAGKVEGPAPGPAAAPAPPGSAAVRQIEGDVESVPLSRIRQTIGRRMAESKQQAPHFYVTMEVGMDDALGARRQLNETLGDHGKVSVNDFVLKAASLALRKFGNLNSALAESAIRRFRRINMALAVALPEGLIAPVIHDCDRLSLVEIAARAKELGERARAGRLRPEDLEGGTFTVSNLGMFGDVDSFVAIINPPHTGILAVGKAMPRPVVRDGQIVAATTMKLTLSADHRVTDGAEAAQYLNEVKRLLENPLLLVLEQR</sequence>
<dbReference type="Pfam" id="PF02817">
    <property type="entry name" value="E3_binding"/>
    <property type="match status" value="1"/>
</dbReference>
<dbReference type="PROSITE" id="PS00189">
    <property type="entry name" value="LIPOYL"/>
    <property type="match status" value="1"/>
</dbReference>
<dbReference type="InterPro" id="IPR023213">
    <property type="entry name" value="CAT-like_dom_sf"/>
</dbReference>
<evidence type="ECO:0000256" key="4">
    <source>
        <dbReference type="RuleBase" id="RU003423"/>
    </source>
</evidence>
<keyword evidence="3 4" id="KW-0450">Lipoyl</keyword>
<dbReference type="Pfam" id="PF00364">
    <property type="entry name" value="Biotin_lipoyl"/>
    <property type="match status" value="1"/>
</dbReference>
<feature type="compositionally biased region" description="Pro residues" evidence="5">
    <location>
        <begin position="85"/>
        <end position="95"/>
    </location>
</feature>
<feature type="compositionally biased region" description="Low complexity" evidence="5">
    <location>
        <begin position="96"/>
        <end position="112"/>
    </location>
</feature>
<dbReference type="Proteomes" id="UP000318661">
    <property type="component" value="Unassembled WGS sequence"/>
</dbReference>
<protein>
    <recommendedName>
        <fullName evidence="4">Dihydrolipoamide acetyltransferase component of pyruvate dehydrogenase complex</fullName>
        <ecNumber evidence="4">2.3.1.-</ecNumber>
    </recommendedName>
</protein>
<evidence type="ECO:0000313" key="9">
    <source>
        <dbReference type="EMBL" id="TMJ11398.1"/>
    </source>
</evidence>
<dbReference type="SUPFAM" id="SSF51230">
    <property type="entry name" value="Single hybrid motif"/>
    <property type="match status" value="1"/>
</dbReference>
<dbReference type="InterPro" id="IPR001078">
    <property type="entry name" value="2-oxoacid_DH_actylTfrase"/>
</dbReference>
<evidence type="ECO:0000259" key="7">
    <source>
        <dbReference type="PROSITE" id="PS51826"/>
    </source>
</evidence>
<feature type="domain" description="Peripheral subunit-binding (PSBD)" evidence="7">
    <location>
        <begin position="118"/>
        <end position="155"/>
    </location>
</feature>
<keyword evidence="4" id="KW-0808">Transferase</keyword>
<dbReference type="PROSITE" id="PS51826">
    <property type="entry name" value="PSBD"/>
    <property type="match status" value="1"/>
</dbReference>
<dbReference type="Gene3D" id="2.40.50.100">
    <property type="match status" value="1"/>
</dbReference>
<feature type="region of interest" description="Disordered" evidence="5">
    <location>
        <begin position="158"/>
        <end position="195"/>
    </location>
</feature>
<comment type="cofactor">
    <cofactor evidence="1 4">
        <name>(R)-lipoate</name>
        <dbReference type="ChEBI" id="CHEBI:83088"/>
    </cofactor>
</comment>
<dbReference type="SUPFAM" id="SSF52777">
    <property type="entry name" value="CoA-dependent acyltransferases"/>
    <property type="match status" value="1"/>
</dbReference>
<dbReference type="InterPro" id="IPR036625">
    <property type="entry name" value="E3-bd_dom_sf"/>
</dbReference>
<dbReference type="GO" id="GO:0006086">
    <property type="term" value="P:pyruvate decarboxylation to acetyl-CoA"/>
    <property type="evidence" value="ECO:0007669"/>
    <property type="project" value="InterPro"/>
</dbReference>
<dbReference type="GO" id="GO:0016746">
    <property type="term" value="F:acyltransferase activity"/>
    <property type="evidence" value="ECO:0007669"/>
    <property type="project" value="UniProtKB-KW"/>
</dbReference>
<dbReference type="EMBL" id="VBAJ01000181">
    <property type="protein sequence ID" value="TMJ07403.1"/>
    <property type="molecule type" value="Genomic_DNA"/>
</dbReference>
<dbReference type="GO" id="GO:0045254">
    <property type="term" value="C:pyruvate dehydrogenase complex"/>
    <property type="evidence" value="ECO:0007669"/>
    <property type="project" value="InterPro"/>
</dbReference>
<evidence type="ECO:0000256" key="5">
    <source>
        <dbReference type="SAM" id="MobiDB-lite"/>
    </source>
</evidence>
<dbReference type="InterPro" id="IPR045257">
    <property type="entry name" value="E2/Pdx1"/>
</dbReference>
<dbReference type="Proteomes" id="UP000315217">
    <property type="component" value="Unassembled WGS sequence"/>
</dbReference>
<comment type="similarity">
    <text evidence="2 4">Belongs to the 2-oxoacid dehydrogenase family.</text>
</comment>
<dbReference type="Gene3D" id="3.30.559.10">
    <property type="entry name" value="Chloramphenicol acetyltransferase-like domain"/>
    <property type="match status" value="1"/>
</dbReference>
<dbReference type="AlphaFoldDB" id="A0A537LHE7"/>
<evidence type="ECO:0000313" key="10">
    <source>
        <dbReference type="Proteomes" id="UP000315217"/>
    </source>
</evidence>
<feature type="region of interest" description="Disordered" evidence="5">
    <location>
        <begin position="70"/>
        <end position="116"/>
    </location>
</feature>
<dbReference type="PROSITE" id="PS50968">
    <property type="entry name" value="BIOTINYL_LIPOYL"/>
    <property type="match status" value="1"/>
</dbReference>
<dbReference type="PANTHER" id="PTHR23151:SF90">
    <property type="entry name" value="DIHYDROLIPOYLLYSINE-RESIDUE ACETYLTRANSFERASE COMPONENT OF PYRUVATE DEHYDROGENASE COMPLEX, MITOCHONDRIAL-RELATED"/>
    <property type="match status" value="1"/>
</dbReference>
<accession>A0A537LHE7</accession>
<evidence type="ECO:0000313" key="11">
    <source>
        <dbReference type="Proteomes" id="UP000318661"/>
    </source>
</evidence>
<dbReference type="EC" id="2.3.1.-" evidence="4"/>
<comment type="caution">
    <text evidence="8">The sequence shown here is derived from an EMBL/GenBank/DDBJ whole genome shotgun (WGS) entry which is preliminary data.</text>
</comment>
<name>A0A537LHE7_9BACT</name>
<dbReference type="InterPro" id="IPR000089">
    <property type="entry name" value="Biotin_lipoyl"/>
</dbReference>
<organism evidence="8 11">
    <name type="scientific">Candidatus Segetimicrobium genomatis</name>
    <dbReference type="NCBI Taxonomy" id="2569760"/>
    <lineage>
        <taxon>Bacteria</taxon>
        <taxon>Bacillati</taxon>
        <taxon>Candidatus Sysuimicrobiota</taxon>
        <taxon>Candidatus Sysuimicrobiia</taxon>
        <taxon>Candidatus Sysuimicrobiales</taxon>
        <taxon>Candidatus Segetimicrobiaceae</taxon>
        <taxon>Candidatus Segetimicrobium</taxon>
    </lineage>
</organism>
<dbReference type="PANTHER" id="PTHR23151">
    <property type="entry name" value="DIHYDROLIPOAMIDE ACETYL/SUCCINYL-TRANSFERASE-RELATED"/>
    <property type="match status" value="1"/>
</dbReference>
<reference evidence="10 11" key="1">
    <citation type="journal article" date="2019" name="Nat. Microbiol.">
        <title>Mediterranean grassland soil C-N compound turnover is dependent on rainfall and depth, and is mediated by genomically divergent microorganisms.</title>
        <authorList>
            <person name="Diamond S."/>
            <person name="Andeer P.F."/>
            <person name="Li Z."/>
            <person name="Crits-Christoph A."/>
            <person name="Burstein D."/>
            <person name="Anantharaman K."/>
            <person name="Lane K.R."/>
            <person name="Thomas B.C."/>
            <person name="Pan C."/>
            <person name="Northen T.R."/>
            <person name="Banfield J.F."/>
        </authorList>
    </citation>
    <scope>NUCLEOTIDE SEQUENCE [LARGE SCALE GENOMIC DNA]</scope>
    <source>
        <strain evidence="9">NP_1</strain>
        <strain evidence="8">NP_2</strain>
    </source>
</reference>
<dbReference type="InterPro" id="IPR003016">
    <property type="entry name" value="2-oxoA_DH_lipoyl-BS"/>
</dbReference>
<proteinExistence type="inferred from homology"/>